<dbReference type="AlphaFoldDB" id="A0A918Y2X6"/>
<name>A0A918Y2X6_9ACTN</name>
<proteinExistence type="predicted"/>
<dbReference type="EMBL" id="BMVF01000005">
    <property type="protein sequence ID" value="GHD88170.1"/>
    <property type="molecule type" value="Genomic_DNA"/>
</dbReference>
<gene>
    <name evidence="1" type="ORF">GCM10010508_23130</name>
</gene>
<comment type="caution">
    <text evidence="1">The sequence shown here is derived from an EMBL/GenBank/DDBJ whole genome shotgun (WGS) entry which is preliminary data.</text>
</comment>
<dbReference type="Proteomes" id="UP000608955">
    <property type="component" value="Unassembled WGS sequence"/>
</dbReference>
<sequence length="264" mass="28261">MLGAVTDPKRILPATVTLGAVALAVAHTVWPQLKIDTLTVVLLGVAVLPWIGSVVDSIEFPGGGAVRYRNLEQRVEEAERSTRLVRGEVGDAAQTAQAALGAASAGSSLDRTAGRAGERVAELAARYEEIRARPRGPARSEAMNRLVGELMTWTVRAADFDPGQALGSGDSGTRLAAYAYLYATPETQYIDRLVRALVEVEDKPFSHYWGIRALGGLLQAGGGTLSPGDVERLRARYADLSPSTSRRMELDRLLSVPAIPRQSD</sequence>
<keyword evidence="2" id="KW-1185">Reference proteome</keyword>
<evidence type="ECO:0000313" key="2">
    <source>
        <dbReference type="Proteomes" id="UP000608955"/>
    </source>
</evidence>
<evidence type="ECO:0000313" key="1">
    <source>
        <dbReference type="EMBL" id="GHD88170.1"/>
    </source>
</evidence>
<accession>A0A918Y2X6</accession>
<protein>
    <submittedName>
        <fullName evidence="1">Uncharacterized protein</fullName>
    </submittedName>
</protein>
<organism evidence="1 2">
    <name type="scientific">Streptomyces naganishii JCM 4654</name>
    <dbReference type="NCBI Taxonomy" id="1306179"/>
    <lineage>
        <taxon>Bacteria</taxon>
        <taxon>Bacillati</taxon>
        <taxon>Actinomycetota</taxon>
        <taxon>Actinomycetes</taxon>
        <taxon>Kitasatosporales</taxon>
        <taxon>Streptomycetaceae</taxon>
        <taxon>Streptomyces</taxon>
    </lineage>
</organism>
<reference evidence="1" key="1">
    <citation type="journal article" date="2014" name="Int. J. Syst. Evol. Microbiol.">
        <title>Complete genome sequence of Corynebacterium casei LMG S-19264T (=DSM 44701T), isolated from a smear-ripened cheese.</title>
        <authorList>
            <consortium name="US DOE Joint Genome Institute (JGI-PGF)"/>
            <person name="Walter F."/>
            <person name="Albersmeier A."/>
            <person name="Kalinowski J."/>
            <person name="Ruckert C."/>
        </authorList>
    </citation>
    <scope>NUCLEOTIDE SEQUENCE</scope>
    <source>
        <strain evidence="1">JCM 4654</strain>
    </source>
</reference>
<reference evidence="1" key="2">
    <citation type="submission" date="2020-09" db="EMBL/GenBank/DDBJ databases">
        <authorList>
            <person name="Sun Q."/>
            <person name="Ohkuma M."/>
        </authorList>
    </citation>
    <scope>NUCLEOTIDE SEQUENCE</scope>
    <source>
        <strain evidence="1">JCM 4654</strain>
    </source>
</reference>